<keyword evidence="1" id="KW-0812">Transmembrane</keyword>
<dbReference type="Gene3D" id="3.40.720.10">
    <property type="entry name" value="Alkaline Phosphatase, subunit A"/>
    <property type="match status" value="1"/>
</dbReference>
<evidence type="ECO:0000256" key="1">
    <source>
        <dbReference type="SAM" id="Phobius"/>
    </source>
</evidence>
<dbReference type="EMBL" id="AP025028">
    <property type="protein sequence ID" value="BDA78380.1"/>
    <property type="molecule type" value="Genomic_DNA"/>
</dbReference>
<dbReference type="InterPro" id="IPR017850">
    <property type="entry name" value="Alkaline_phosphatase_core_sf"/>
</dbReference>
<dbReference type="InterPro" id="IPR000917">
    <property type="entry name" value="Sulfatase_N"/>
</dbReference>
<accession>A0ABN6KBQ9</accession>
<keyword evidence="1" id="KW-1133">Transmembrane helix</keyword>
<keyword evidence="4" id="KW-1185">Reference proteome</keyword>
<feature type="transmembrane region" description="Helical" evidence="1">
    <location>
        <begin position="43"/>
        <end position="63"/>
    </location>
</feature>
<dbReference type="Proteomes" id="UP000245263">
    <property type="component" value="Chromosome 1"/>
</dbReference>
<evidence type="ECO:0000313" key="4">
    <source>
        <dbReference type="Proteomes" id="UP000245263"/>
    </source>
</evidence>
<dbReference type="PANTHER" id="PTHR43751:SF3">
    <property type="entry name" value="SULFATASE N-TERMINAL DOMAIN-CONTAINING PROTEIN"/>
    <property type="match status" value="1"/>
</dbReference>
<name>A0ABN6KBQ9_9LEPT</name>
<dbReference type="RefSeq" id="WP_109018813.1">
    <property type="nucleotide sequence ID" value="NZ_AP025028.1"/>
</dbReference>
<keyword evidence="1" id="KW-0472">Membrane</keyword>
<sequence>MKSVHNNNIKKWVLSLLIPVTILATDLGFRFEIVKGFELVQLFFYLSSIFFSVFLYCFFLFSLIGTNKAKRTYEILLITIAIFYTIAVIGSYGYYQYSGIMPNFFVFSFMFQEPYNSWVLFKAGLSIVSLLLFVTVFFIFYLALRSITRREKFRFFRWTYLALILCLILLNFFFHNNARFNDQMYVTDTNAVVFINRNVYNLLTGDRLGSAGLQSRNKPKLGIETNTSKPNVLLIIAESLRRKSMGLYGYERDTTPRLDRWFATNTGGNKVLFKNSFSNSSSTLISVPSILSGISPDQPVALTHNSPLFWEYGKAVNLSTFFISSHSFRWNNFEGFFKNAGIDYLWNKETSGNPTFNDIGIDDRKTVKEFKKHVSLLKKNGNSFAGVLHFNTNHFPYFIPKESEFLPVGRDILAPYDNSVRHLDSLVDDVLNFLEKEDLQKDTLVIFTSDHGETIFEHGYIGHVESNHIETVSIPMFFYVPESLRSQTRDQILKINQDRNVENIDIIPTIIDFLGLEGRKDIAPYMAKLEGKSLLTKVPTDRKIFIANNNETSLYRVGLSFIYKDLHYMLRLNKTSPTEELFEYTKDKNETNNLWPNLNETKKKEYRSLLKDCNLCFDLYSTADISL</sequence>
<feature type="transmembrane region" description="Helical" evidence="1">
    <location>
        <begin position="155"/>
        <end position="174"/>
    </location>
</feature>
<reference evidence="3 4" key="1">
    <citation type="submission" date="2021-08" db="EMBL/GenBank/DDBJ databases">
        <title>Complete genome sequence of Leptospira kobayashii strain E30.</title>
        <authorList>
            <person name="Nakao R."/>
            <person name="Nakamura S."/>
            <person name="Masuzawa T."/>
            <person name="Koizumi N."/>
        </authorList>
    </citation>
    <scope>NUCLEOTIDE SEQUENCE [LARGE SCALE GENOMIC DNA]</scope>
    <source>
        <strain evidence="3 4">E30</strain>
    </source>
</reference>
<evidence type="ECO:0000313" key="3">
    <source>
        <dbReference type="EMBL" id="BDA78380.1"/>
    </source>
</evidence>
<gene>
    <name evidence="3" type="ORF">LPTSP3_g13100</name>
</gene>
<protein>
    <submittedName>
        <fullName evidence="3">Sulfatase</fullName>
    </submittedName>
</protein>
<feature type="transmembrane region" description="Helical" evidence="1">
    <location>
        <begin position="12"/>
        <end position="31"/>
    </location>
</feature>
<feature type="transmembrane region" description="Helical" evidence="1">
    <location>
        <begin position="75"/>
        <end position="95"/>
    </location>
</feature>
<evidence type="ECO:0000259" key="2">
    <source>
        <dbReference type="Pfam" id="PF00884"/>
    </source>
</evidence>
<dbReference type="InterPro" id="IPR052701">
    <property type="entry name" value="GAG_Ulvan_Degrading_Sulfatases"/>
</dbReference>
<dbReference type="SUPFAM" id="SSF53649">
    <property type="entry name" value="Alkaline phosphatase-like"/>
    <property type="match status" value="1"/>
</dbReference>
<dbReference type="PANTHER" id="PTHR43751">
    <property type="entry name" value="SULFATASE"/>
    <property type="match status" value="1"/>
</dbReference>
<organism evidence="3 4">
    <name type="scientific">Leptospira kobayashii</name>
    <dbReference type="NCBI Taxonomy" id="1917830"/>
    <lineage>
        <taxon>Bacteria</taxon>
        <taxon>Pseudomonadati</taxon>
        <taxon>Spirochaetota</taxon>
        <taxon>Spirochaetia</taxon>
        <taxon>Leptospirales</taxon>
        <taxon>Leptospiraceae</taxon>
        <taxon>Leptospira</taxon>
    </lineage>
</organism>
<feature type="transmembrane region" description="Helical" evidence="1">
    <location>
        <begin position="115"/>
        <end position="143"/>
    </location>
</feature>
<feature type="domain" description="Sulfatase N-terminal" evidence="2">
    <location>
        <begin position="230"/>
        <end position="515"/>
    </location>
</feature>
<proteinExistence type="predicted"/>
<dbReference type="Pfam" id="PF00884">
    <property type="entry name" value="Sulfatase"/>
    <property type="match status" value="1"/>
</dbReference>